<evidence type="ECO:0000256" key="4">
    <source>
        <dbReference type="ARBA" id="ARBA00022989"/>
    </source>
</evidence>
<keyword evidence="9" id="KW-1185">Reference proteome</keyword>
<dbReference type="PANTHER" id="PTHR46441">
    <property type="entry name" value="TRANSMEMBRANE EPIDIDYMAL FAMILY MEMBER 3"/>
    <property type="match status" value="1"/>
</dbReference>
<dbReference type="GO" id="GO:0016020">
    <property type="term" value="C:membrane"/>
    <property type="evidence" value="ECO:0007669"/>
    <property type="project" value="UniProtKB-SubCell"/>
</dbReference>
<dbReference type="AlphaFoldDB" id="A0AA40HDK0"/>
<feature type="transmembrane region" description="Helical" evidence="7">
    <location>
        <begin position="315"/>
        <end position="336"/>
    </location>
</feature>
<keyword evidence="3 7" id="KW-0812">Transmembrane</keyword>
<dbReference type="PANTHER" id="PTHR46441:SF2">
    <property type="entry name" value="TRANSMEMBRANE EPIDIDYMAL PROTEIN 1"/>
    <property type="match status" value="1"/>
</dbReference>
<sequence>MVLMSRELPPRFLYPKEWQHFTMFILLTLNGCVESRARTCCPQRCVLLEKGALVLIFSVLLILLVSHVQDSTGVELQVHSLLILVVFLLMLVLTAELWAPNTFHLSMIETFLFLMMGSWLMQAGFILYRPVSGYPWQDDDISDIMFVTTFFCWHQGELQSFSDDDDDDDDGDYDNKGLPKQKGTYQARQVAVAVPGTLKNGVGEAGLRGASPWSSQAVKDLHGLHGQAYENSCVKGGLVLMNRELPPRFLFPKEWQHLTMFILLTLNGCVDVTSKNLLPQRCVLLEKGALVLIFYVLLMLLVSHVQDSTGVELQVHSLLILVVFLLMLVFTVELWAPNAFHLSMIETFLFLMMGSWLMQAGFILYRPVSGYPWQDDDISDIMFVTTFFCWHVMINALCLLGIYGISSFWHHCYRPRSKLMRSKEAPYYTNTEGPIYQLLPEVEQSEKDDQALLLPESSP</sequence>
<accession>A0AA40HDK0</accession>
<evidence type="ECO:0008006" key="10">
    <source>
        <dbReference type="Google" id="ProtNLM"/>
    </source>
</evidence>
<comment type="caution">
    <text evidence="8">The sequence shown here is derived from an EMBL/GenBank/DDBJ whole genome shotgun (WGS) entry which is preliminary data.</text>
</comment>
<organism evidence="8 9">
    <name type="scientific">Cnephaeus nilssonii</name>
    <name type="common">Northern bat</name>
    <name type="synonym">Eptesicus nilssonii</name>
    <dbReference type="NCBI Taxonomy" id="3371016"/>
    <lineage>
        <taxon>Eukaryota</taxon>
        <taxon>Metazoa</taxon>
        <taxon>Chordata</taxon>
        <taxon>Craniata</taxon>
        <taxon>Vertebrata</taxon>
        <taxon>Euteleostomi</taxon>
        <taxon>Mammalia</taxon>
        <taxon>Eutheria</taxon>
        <taxon>Laurasiatheria</taxon>
        <taxon>Chiroptera</taxon>
        <taxon>Yangochiroptera</taxon>
        <taxon>Vespertilionidae</taxon>
        <taxon>Cnephaeus</taxon>
    </lineage>
</organism>
<dbReference type="InterPro" id="IPR006904">
    <property type="entry name" value="DUF716"/>
</dbReference>
<feature type="transmembrane region" description="Helical" evidence="7">
    <location>
        <begin position="81"/>
        <end position="99"/>
    </location>
</feature>
<evidence type="ECO:0000256" key="6">
    <source>
        <dbReference type="SAM" id="MobiDB-lite"/>
    </source>
</evidence>
<proteinExistence type="inferred from homology"/>
<comment type="subcellular location">
    <subcellularLocation>
        <location evidence="1">Membrane</location>
        <topology evidence="1">Multi-pass membrane protein</topology>
    </subcellularLocation>
</comment>
<evidence type="ECO:0000256" key="7">
    <source>
        <dbReference type="SAM" id="Phobius"/>
    </source>
</evidence>
<evidence type="ECO:0000256" key="1">
    <source>
        <dbReference type="ARBA" id="ARBA00004141"/>
    </source>
</evidence>
<comment type="similarity">
    <text evidence="2">Belongs to the TMEM45 family.</text>
</comment>
<evidence type="ECO:0000256" key="3">
    <source>
        <dbReference type="ARBA" id="ARBA00022692"/>
    </source>
</evidence>
<reference evidence="8" key="1">
    <citation type="submission" date="2023-06" db="EMBL/GenBank/DDBJ databases">
        <title>Reference genome for the Northern bat (Eptesicus nilssonii), a most northern bat species.</title>
        <authorList>
            <person name="Laine V.N."/>
            <person name="Pulliainen A.T."/>
            <person name="Lilley T.M."/>
        </authorList>
    </citation>
    <scope>NUCLEOTIDE SEQUENCE</scope>
    <source>
        <strain evidence="8">BLF_Eptnil</strain>
        <tissue evidence="8">Kidney</tissue>
    </source>
</reference>
<dbReference type="EMBL" id="JAULJE010000022">
    <property type="protein sequence ID" value="KAK1329276.1"/>
    <property type="molecule type" value="Genomic_DNA"/>
</dbReference>
<name>A0AA40HDK0_CNENI</name>
<evidence type="ECO:0000313" key="9">
    <source>
        <dbReference type="Proteomes" id="UP001177744"/>
    </source>
</evidence>
<feature type="compositionally biased region" description="Acidic residues" evidence="6">
    <location>
        <begin position="162"/>
        <end position="172"/>
    </location>
</feature>
<feature type="region of interest" description="Disordered" evidence="6">
    <location>
        <begin position="162"/>
        <end position="184"/>
    </location>
</feature>
<gene>
    <name evidence="8" type="ORF">QTO34_011457</name>
</gene>
<feature type="transmembrane region" description="Helical" evidence="7">
    <location>
        <begin position="51"/>
        <end position="69"/>
    </location>
</feature>
<keyword evidence="5 7" id="KW-0472">Membrane</keyword>
<feature type="transmembrane region" description="Helical" evidence="7">
    <location>
        <begin position="284"/>
        <end position="303"/>
    </location>
</feature>
<protein>
    <recommendedName>
        <fullName evidence="10">Transmembrane epididymal protein 1</fullName>
    </recommendedName>
</protein>
<feature type="transmembrane region" description="Helical" evidence="7">
    <location>
        <begin position="348"/>
        <end position="368"/>
    </location>
</feature>
<dbReference type="Pfam" id="PF04819">
    <property type="entry name" value="DUF716"/>
    <property type="match status" value="2"/>
</dbReference>
<dbReference type="Proteomes" id="UP001177744">
    <property type="component" value="Unassembled WGS sequence"/>
</dbReference>
<keyword evidence="4 7" id="KW-1133">Transmembrane helix</keyword>
<evidence type="ECO:0000313" key="8">
    <source>
        <dbReference type="EMBL" id="KAK1329276.1"/>
    </source>
</evidence>
<evidence type="ECO:0000256" key="2">
    <source>
        <dbReference type="ARBA" id="ARBA00006948"/>
    </source>
</evidence>
<evidence type="ECO:0000256" key="5">
    <source>
        <dbReference type="ARBA" id="ARBA00023136"/>
    </source>
</evidence>
<feature type="transmembrane region" description="Helical" evidence="7">
    <location>
        <begin position="388"/>
        <end position="413"/>
    </location>
</feature>